<accession>A0A1W6ZN17</accession>
<evidence type="ECO:0000313" key="1">
    <source>
        <dbReference type="EMBL" id="ARP98530.1"/>
    </source>
</evidence>
<keyword evidence="2" id="KW-1185">Reference proteome</keyword>
<gene>
    <name evidence="1" type="ORF">CAK95_05085</name>
</gene>
<sequence length="207" mass="21467">MHHTPITRRGAATIPIRLADERPQELYQLTVSKEEGRDMSCIRRVRQIVTVLLLATLASPAIAQAPGVPPPGVTGVNTGLLRCNLSPTIGLIVGSLQTMNCVYKPVGPYPPENYTGTFGTLGVDIGITLAQGLAWQVYSPTAGPLNGALAGTYVGPSGEIGVGVGVGANILFGGNARAYALQPVSLSGEAALNVSVGISTIELRWVP</sequence>
<dbReference type="STRING" id="1235591.CAK95_05085"/>
<proteinExistence type="predicted"/>
<dbReference type="Pfam" id="PF06186">
    <property type="entry name" value="DUF992"/>
    <property type="match status" value="1"/>
</dbReference>
<dbReference type="AlphaFoldDB" id="A0A1W6ZN17"/>
<dbReference type="InterPro" id="IPR009333">
    <property type="entry name" value="DUF992"/>
</dbReference>
<reference evidence="1 2" key="1">
    <citation type="submission" date="2017-05" db="EMBL/GenBank/DDBJ databases">
        <title>Full genome sequence of Pseudorhodoplanes sinuspersici.</title>
        <authorList>
            <person name="Dastgheib S.M.M."/>
            <person name="Shavandi M."/>
            <person name="Tirandaz H."/>
        </authorList>
    </citation>
    <scope>NUCLEOTIDE SEQUENCE [LARGE SCALE GENOMIC DNA]</scope>
    <source>
        <strain evidence="1 2">RIPI110</strain>
    </source>
</reference>
<name>A0A1W6ZN17_9HYPH</name>
<dbReference type="KEGG" id="psin:CAK95_05085"/>
<dbReference type="EMBL" id="CP021112">
    <property type="protein sequence ID" value="ARP98530.1"/>
    <property type="molecule type" value="Genomic_DNA"/>
</dbReference>
<organism evidence="1 2">
    <name type="scientific">Pseudorhodoplanes sinuspersici</name>
    <dbReference type="NCBI Taxonomy" id="1235591"/>
    <lineage>
        <taxon>Bacteria</taxon>
        <taxon>Pseudomonadati</taxon>
        <taxon>Pseudomonadota</taxon>
        <taxon>Alphaproteobacteria</taxon>
        <taxon>Hyphomicrobiales</taxon>
        <taxon>Pseudorhodoplanes</taxon>
    </lineage>
</organism>
<evidence type="ECO:0000313" key="2">
    <source>
        <dbReference type="Proteomes" id="UP000194137"/>
    </source>
</evidence>
<dbReference type="Proteomes" id="UP000194137">
    <property type="component" value="Chromosome"/>
</dbReference>
<protein>
    <recommendedName>
        <fullName evidence="3">DUF992 domain-containing protein</fullName>
    </recommendedName>
</protein>
<evidence type="ECO:0008006" key="3">
    <source>
        <dbReference type="Google" id="ProtNLM"/>
    </source>
</evidence>